<evidence type="ECO:0000313" key="3">
    <source>
        <dbReference type="Proteomes" id="UP000397656"/>
    </source>
</evidence>
<dbReference type="EMBL" id="CP062804">
    <property type="protein sequence ID" value="QOT79183.1"/>
    <property type="molecule type" value="Genomic_DNA"/>
</dbReference>
<accession>A0A643FV52</accession>
<dbReference type="Pfam" id="PF07228">
    <property type="entry name" value="SpoIIE"/>
    <property type="match status" value="1"/>
</dbReference>
<keyword evidence="1" id="KW-0378">Hydrolase</keyword>
<dbReference type="PANTHER" id="PTHR43156:SF9">
    <property type="entry name" value="HAMP DOMAIN-CONTAINING PROTEIN"/>
    <property type="match status" value="1"/>
</dbReference>
<dbReference type="RefSeq" id="WP_150986164.1">
    <property type="nucleotide sequence ID" value="NZ_CP062804.1"/>
</dbReference>
<dbReference type="CDD" id="cd04598">
    <property type="entry name" value="CBS_pair_GGDEF_EAL"/>
    <property type="match status" value="1"/>
</dbReference>
<dbReference type="SMART" id="SM00331">
    <property type="entry name" value="PP2C_SIG"/>
    <property type="match status" value="1"/>
</dbReference>
<sequence>MPDVPVDSHVARSRFRQPCAEDLCVTTPSVTTEQNNQEVLDVFGKHRDLASLPVTENDTPIGLINRAIFMSQMSKPYHRELYNRKSCIAFMDKEPLVVDAAMSIEALTFKAVEYGEKALADGFIIARDGRFLGIGHGLQLMRVVADMQAEKNRQIMHSIDYASTIQRSMLRPSREALARTLGDAGLVWEPRDVVGGDFYHFAAFEDGWFAALADCTGHGVPGAFLTLISSSILIQAIEQRGPRDPGALLMAVNRGIKQMLGQLDGDDETPGSNDGMDAAFFWFDNASRQLVFAGAKCALFVLHPGEEEGEMVDGERMGVGYVDTDLNFAWQNRLVQTLPDSVVFVTTDGLIDQIGGPKEIAFGKRRIREAIRASRHASAAQINEAVLDQYRAWQGHHRRRDDLTFFCFRVQ</sequence>
<dbReference type="InterPro" id="IPR001932">
    <property type="entry name" value="PPM-type_phosphatase-like_dom"/>
</dbReference>
<evidence type="ECO:0000313" key="2">
    <source>
        <dbReference type="EMBL" id="QOT79183.1"/>
    </source>
</evidence>
<name>A0A643FV52_9BURK</name>
<proteinExistence type="predicted"/>
<dbReference type="SUPFAM" id="SSF54631">
    <property type="entry name" value="CBS-domain pair"/>
    <property type="match status" value="1"/>
</dbReference>
<reference evidence="2 3" key="1">
    <citation type="submission" date="2020-10" db="EMBL/GenBank/DDBJ databases">
        <title>Complete genome sequence of Cupriavidus basilensis CCUG 49340T.</title>
        <authorList>
            <person name="Salva-Serra F."/>
            <person name="Donoso R.A."/>
            <person name="Cho K.H."/>
            <person name="Yoo J.A."/>
            <person name="Lee K."/>
            <person name="Yoon S.-H."/>
            <person name="Perez-Pantoja D."/>
            <person name="Moore E.R.B."/>
        </authorList>
    </citation>
    <scope>NUCLEOTIDE SEQUENCE [LARGE SCALE GENOMIC DNA]</scope>
    <source>
        <strain evidence="3">CCUG 49340</strain>
    </source>
</reference>
<dbReference type="AlphaFoldDB" id="A0A643FV52"/>
<dbReference type="InterPro" id="IPR036457">
    <property type="entry name" value="PPM-type-like_dom_sf"/>
</dbReference>
<dbReference type="Proteomes" id="UP000397656">
    <property type="component" value="Chromosome 2"/>
</dbReference>
<gene>
    <name evidence="2" type="ORF">F7R26_030965</name>
</gene>
<dbReference type="PANTHER" id="PTHR43156">
    <property type="entry name" value="STAGE II SPORULATION PROTEIN E-RELATED"/>
    <property type="match status" value="1"/>
</dbReference>
<dbReference type="Gene3D" id="3.60.40.10">
    <property type="entry name" value="PPM-type phosphatase domain"/>
    <property type="match status" value="1"/>
</dbReference>
<protein>
    <submittedName>
        <fullName evidence="2">SpoIIE family protein phosphatase</fullName>
    </submittedName>
</protein>
<evidence type="ECO:0000256" key="1">
    <source>
        <dbReference type="ARBA" id="ARBA00022801"/>
    </source>
</evidence>
<dbReference type="InterPro" id="IPR046342">
    <property type="entry name" value="CBS_dom_sf"/>
</dbReference>
<dbReference type="GeneID" id="98405386"/>
<dbReference type="GO" id="GO:0016791">
    <property type="term" value="F:phosphatase activity"/>
    <property type="evidence" value="ECO:0007669"/>
    <property type="project" value="TreeGrafter"/>
</dbReference>
<organism evidence="2 3">
    <name type="scientific">Cupriavidus basilensis</name>
    <dbReference type="NCBI Taxonomy" id="68895"/>
    <lineage>
        <taxon>Bacteria</taxon>
        <taxon>Pseudomonadati</taxon>
        <taxon>Pseudomonadota</taxon>
        <taxon>Betaproteobacteria</taxon>
        <taxon>Burkholderiales</taxon>
        <taxon>Burkholderiaceae</taxon>
        <taxon>Cupriavidus</taxon>
    </lineage>
</organism>
<dbReference type="InterPro" id="IPR052016">
    <property type="entry name" value="Bact_Sigma-Reg"/>
</dbReference>